<sequence length="228" mass="24554">MSSTASGAAGRSEGDAEHEEPNREPTAAAQCPALALGRRAYGSSLWGPWLCRWDSVPSRCSGLKFCQRIVSVTENKRSGREVKLYVSSERIARTEPVKMLSGSSLAGAWDVPREMSSPKFSMLRESLQRDSAPVALRLSDWETGIQPPKTYILQTEGHSDVELGGAEAGVGHGGVGLPRRGAGPLRLREAPASGPRHRLQLQLVEVTQGGKPFLGALGFSFFQSQRLA</sequence>
<dbReference type="AlphaFoldDB" id="A0A4Z2EN89"/>
<comment type="caution">
    <text evidence="2">The sequence shown here is derived from an EMBL/GenBank/DDBJ whole genome shotgun (WGS) entry which is preliminary data.</text>
</comment>
<organism evidence="2 3">
    <name type="scientific">Liparis tanakae</name>
    <name type="common">Tanaka's snailfish</name>
    <dbReference type="NCBI Taxonomy" id="230148"/>
    <lineage>
        <taxon>Eukaryota</taxon>
        <taxon>Metazoa</taxon>
        <taxon>Chordata</taxon>
        <taxon>Craniata</taxon>
        <taxon>Vertebrata</taxon>
        <taxon>Euteleostomi</taxon>
        <taxon>Actinopterygii</taxon>
        <taxon>Neopterygii</taxon>
        <taxon>Teleostei</taxon>
        <taxon>Neoteleostei</taxon>
        <taxon>Acanthomorphata</taxon>
        <taxon>Eupercaria</taxon>
        <taxon>Perciformes</taxon>
        <taxon>Cottioidei</taxon>
        <taxon>Cottales</taxon>
        <taxon>Liparidae</taxon>
        <taxon>Liparis</taxon>
    </lineage>
</organism>
<feature type="region of interest" description="Disordered" evidence="1">
    <location>
        <begin position="1"/>
        <end position="29"/>
    </location>
</feature>
<feature type="compositionally biased region" description="Basic and acidic residues" evidence="1">
    <location>
        <begin position="12"/>
        <end position="23"/>
    </location>
</feature>
<evidence type="ECO:0000313" key="2">
    <source>
        <dbReference type="EMBL" id="TNN30248.1"/>
    </source>
</evidence>
<name>A0A4Z2EN89_9TELE</name>
<gene>
    <name evidence="2" type="ORF">EYF80_059601</name>
</gene>
<proteinExistence type="predicted"/>
<dbReference type="EMBL" id="SRLO01004705">
    <property type="protein sequence ID" value="TNN30248.1"/>
    <property type="molecule type" value="Genomic_DNA"/>
</dbReference>
<evidence type="ECO:0000313" key="3">
    <source>
        <dbReference type="Proteomes" id="UP000314294"/>
    </source>
</evidence>
<keyword evidence="3" id="KW-1185">Reference proteome</keyword>
<accession>A0A4Z2EN89</accession>
<reference evidence="2 3" key="1">
    <citation type="submission" date="2019-03" db="EMBL/GenBank/DDBJ databases">
        <title>First draft genome of Liparis tanakae, snailfish: a comprehensive survey of snailfish specific genes.</title>
        <authorList>
            <person name="Kim W."/>
            <person name="Song I."/>
            <person name="Jeong J.-H."/>
            <person name="Kim D."/>
            <person name="Kim S."/>
            <person name="Ryu S."/>
            <person name="Song J.Y."/>
            <person name="Lee S.K."/>
        </authorList>
    </citation>
    <scope>NUCLEOTIDE SEQUENCE [LARGE SCALE GENOMIC DNA]</scope>
    <source>
        <tissue evidence="2">Muscle</tissue>
    </source>
</reference>
<evidence type="ECO:0000256" key="1">
    <source>
        <dbReference type="SAM" id="MobiDB-lite"/>
    </source>
</evidence>
<protein>
    <submittedName>
        <fullName evidence="2">Uncharacterized protein</fullName>
    </submittedName>
</protein>
<dbReference type="Proteomes" id="UP000314294">
    <property type="component" value="Unassembled WGS sequence"/>
</dbReference>